<reference evidence="3" key="1">
    <citation type="submission" date="2015-06" db="EMBL/GenBank/DDBJ databases">
        <title>Expansion of signal transduction pathways in fungi by whole-genome duplication.</title>
        <authorList>
            <consortium name="DOE Joint Genome Institute"/>
            <person name="Corrochano L.M."/>
            <person name="Kuo A."/>
            <person name="Marcet-Houben M."/>
            <person name="Polaino S."/>
            <person name="Salamov A."/>
            <person name="Villalobos J.M."/>
            <person name="Alvarez M.I."/>
            <person name="Avalos J."/>
            <person name="Benito E.P."/>
            <person name="Benoit I."/>
            <person name="Burger G."/>
            <person name="Camino L.P."/>
            <person name="Canovas D."/>
            <person name="Cerda-Olmedo E."/>
            <person name="Cheng J.-F."/>
            <person name="Dominguez A."/>
            <person name="Elias M."/>
            <person name="Eslava A.P."/>
            <person name="Glaser F."/>
            <person name="Grimwood J."/>
            <person name="Gutierrez G."/>
            <person name="Heitman J."/>
            <person name="Henrissat B."/>
            <person name="Iturriaga E.A."/>
            <person name="Lang B.F."/>
            <person name="Lavin J.L."/>
            <person name="Lee S."/>
            <person name="Li W."/>
            <person name="Lindquist E."/>
            <person name="Lopez-Garcia S."/>
            <person name="Luque E.M."/>
            <person name="Marcos A.T."/>
            <person name="Martin J."/>
            <person name="McCluskey K."/>
            <person name="Medina H.R."/>
            <person name="Miralles-Duran A."/>
            <person name="Miyazaki A."/>
            <person name="Munoz-Torres E."/>
            <person name="Oguiza J.A."/>
            <person name="Ohm R."/>
            <person name="Olmedo M."/>
            <person name="Orejas M."/>
            <person name="Ortiz-Castellanos L."/>
            <person name="Pisabarro A.G."/>
            <person name="Rodriguez-Romero J."/>
            <person name="Ruiz-Herrera J."/>
            <person name="Ruiz-Vazquez R."/>
            <person name="Sanz C."/>
            <person name="Schackwitz W."/>
            <person name="Schmutz J."/>
            <person name="Shahriari M."/>
            <person name="Shelest E."/>
            <person name="Silva-Franco F."/>
            <person name="Soanes D."/>
            <person name="Syed K."/>
            <person name="Tagua V.G."/>
            <person name="Talbot N.J."/>
            <person name="Thon M."/>
            <person name="De vries R.P."/>
            <person name="Wiebenga A."/>
            <person name="Yadav J.S."/>
            <person name="Braun E.L."/>
            <person name="Baker S."/>
            <person name="Garre V."/>
            <person name="Horwitz B."/>
            <person name="Torres-Martinez S."/>
            <person name="Idnurm A."/>
            <person name="Herrera-Estrella A."/>
            <person name="Gabaldon T."/>
            <person name="Grigoriev I.V."/>
        </authorList>
    </citation>
    <scope>NUCLEOTIDE SEQUENCE [LARGE SCALE GENOMIC DNA]</scope>
    <source>
        <strain evidence="3">NRRL 1555(-)</strain>
    </source>
</reference>
<name>A0A167P1Z6_PHYB8</name>
<evidence type="ECO:0000313" key="2">
    <source>
        <dbReference type="EMBL" id="OAD77094.1"/>
    </source>
</evidence>
<organism evidence="2 3">
    <name type="scientific">Phycomyces blakesleeanus (strain ATCC 8743b / DSM 1359 / FGSC 10004 / NBRC 33097 / NRRL 1555)</name>
    <dbReference type="NCBI Taxonomy" id="763407"/>
    <lineage>
        <taxon>Eukaryota</taxon>
        <taxon>Fungi</taxon>
        <taxon>Fungi incertae sedis</taxon>
        <taxon>Mucoromycota</taxon>
        <taxon>Mucoromycotina</taxon>
        <taxon>Mucoromycetes</taxon>
        <taxon>Mucorales</taxon>
        <taxon>Phycomycetaceae</taxon>
        <taxon>Phycomyces</taxon>
    </lineage>
</organism>
<keyword evidence="1" id="KW-0812">Transmembrane</keyword>
<dbReference type="GeneID" id="28996171"/>
<dbReference type="InParanoid" id="A0A167P1Z6"/>
<evidence type="ECO:0000256" key="1">
    <source>
        <dbReference type="SAM" id="Phobius"/>
    </source>
</evidence>
<gene>
    <name evidence="2" type="ORF">PHYBLDRAFT_165589</name>
</gene>
<accession>A0A167P1Z6</accession>
<feature type="transmembrane region" description="Helical" evidence="1">
    <location>
        <begin position="106"/>
        <end position="127"/>
    </location>
</feature>
<dbReference type="EMBL" id="KV440975">
    <property type="protein sequence ID" value="OAD77094.1"/>
    <property type="molecule type" value="Genomic_DNA"/>
</dbReference>
<keyword evidence="1" id="KW-0472">Membrane</keyword>
<dbReference type="AlphaFoldDB" id="A0A167P1Z6"/>
<dbReference type="VEuPathDB" id="FungiDB:PHYBLDRAFT_165589"/>
<evidence type="ECO:0000313" key="3">
    <source>
        <dbReference type="Proteomes" id="UP000077315"/>
    </source>
</evidence>
<protein>
    <submittedName>
        <fullName evidence="2">Uncharacterized protein</fullName>
    </submittedName>
</protein>
<dbReference type="RefSeq" id="XP_018295134.1">
    <property type="nucleotide sequence ID" value="XM_018435265.1"/>
</dbReference>
<dbReference type="Proteomes" id="UP000077315">
    <property type="component" value="Unassembled WGS sequence"/>
</dbReference>
<keyword evidence="1" id="KW-1133">Transmembrane helix</keyword>
<sequence length="143" mass="16734">MYIWAPENDKYKETHSIATSLQKGREDQRSLVSFGEDKTYISSKIFLERDKDIENDLGLVPNSSHDRHRPKFFNGSTTFNTYYLYLSTLVENRKYSSLFRFCIIPYYASKIVIYFLVLVFFIIKLGFCSNGHKKQPVSEGFIA</sequence>
<proteinExistence type="predicted"/>
<keyword evidence="3" id="KW-1185">Reference proteome</keyword>